<evidence type="ECO:0000313" key="2">
    <source>
        <dbReference type="EMBL" id="EYE94589.1"/>
    </source>
</evidence>
<dbReference type="PANTHER" id="PTHR24305:SF103">
    <property type="entry name" value="P450, PUTATIVE (EUROFUNG)-RELATED"/>
    <property type="match status" value="1"/>
</dbReference>
<dbReference type="GO" id="GO:0004497">
    <property type="term" value="F:monooxygenase activity"/>
    <property type="evidence" value="ECO:0007669"/>
    <property type="project" value="InterPro"/>
</dbReference>
<dbReference type="InterPro" id="IPR001128">
    <property type="entry name" value="Cyt_P450"/>
</dbReference>
<dbReference type="EMBL" id="KK088425">
    <property type="protein sequence ID" value="EYE94589.1"/>
    <property type="molecule type" value="Genomic_DNA"/>
</dbReference>
<accession>A0A017SDA5</accession>
<dbReference type="RefSeq" id="XP_040638277.1">
    <property type="nucleotide sequence ID" value="XM_040786899.1"/>
</dbReference>
<proteinExistence type="inferred from homology"/>
<keyword evidence="3" id="KW-1185">Reference proteome</keyword>
<dbReference type="InterPro" id="IPR050121">
    <property type="entry name" value="Cytochrome_P450_monoxygenase"/>
</dbReference>
<dbReference type="InterPro" id="IPR036396">
    <property type="entry name" value="Cyt_P450_sf"/>
</dbReference>
<dbReference type="OrthoDB" id="1470350at2759"/>
<dbReference type="GO" id="GO:0020037">
    <property type="term" value="F:heme binding"/>
    <property type="evidence" value="ECO:0007669"/>
    <property type="project" value="InterPro"/>
</dbReference>
<comment type="similarity">
    <text evidence="1">Belongs to the cytochrome P450 family.</text>
</comment>
<organism evidence="2 3">
    <name type="scientific">Aspergillus ruber (strain CBS 135680)</name>
    <dbReference type="NCBI Taxonomy" id="1388766"/>
    <lineage>
        <taxon>Eukaryota</taxon>
        <taxon>Fungi</taxon>
        <taxon>Dikarya</taxon>
        <taxon>Ascomycota</taxon>
        <taxon>Pezizomycotina</taxon>
        <taxon>Eurotiomycetes</taxon>
        <taxon>Eurotiomycetidae</taxon>
        <taxon>Eurotiales</taxon>
        <taxon>Aspergillaceae</taxon>
        <taxon>Aspergillus</taxon>
        <taxon>Aspergillus subgen. Aspergillus</taxon>
    </lineage>
</organism>
<dbReference type="HOGENOM" id="CLU_1481668_0_0_1"/>
<reference evidence="3" key="1">
    <citation type="journal article" date="2014" name="Nat. Commun.">
        <title>Genomic adaptations of the halophilic Dead Sea filamentous fungus Eurotium rubrum.</title>
        <authorList>
            <person name="Kis-Papo T."/>
            <person name="Weig A.R."/>
            <person name="Riley R."/>
            <person name="Persoh D."/>
            <person name="Salamov A."/>
            <person name="Sun H."/>
            <person name="Lipzen A."/>
            <person name="Wasser S.P."/>
            <person name="Rambold G."/>
            <person name="Grigoriev I.V."/>
            <person name="Nevo E."/>
        </authorList>
    </citation>
    <scope>NUCLEOTIDE SEQUENCE [LARGE SCALE GENOMIC DNA]</scope>
    <source>
        <strain evidence="3">CBS 135680</strain>
    </source>
</reference>
<dbReference type="SUPFAM" id="SSF48264">
    <property type="entry name" value="Cytochrome P450"/>
    <property type="match status" value="1"/>
</dbReference>
<evidence type="ECO:0000256" key="1">
    <source>
        <dbReference type="ARBA" id="ARBA00010617"/>
    </source>
</evidence>
<dbReference type="Proteomes" id="UP000019804">
    <property type="component" value="Unassembled WGS sequence"/>
</dbReference>
<protein>
    <submittedName>
        <fullName evidence="2">Cytochrome P450</fullName>
    </submittedName>
</protein>
<dbReference type="STRING" id="1388766.A0A017SDA5"/>
<dbReference type="GeneID" id="63702023"/>
<dbReference type="PANTHER" id="PTHR24305">
    <property type="entry name" value="CYTOCHROME P450"/>
    <property type="match status" value="1"/>
</dbReference>
<dbReference type="GO" id="GO:0016705">
    <property type="term" value="F:oxidoreductase activity, acting on paired donors, with incorporation or reduction of molecular oxygen"/>
    <property type="evidence" value="ECO:0007669"/>
    <property type="project" value="InterPro"/>
</dbReference>
<dbReference type="AlphaFoldDB" id="A0A017SDA5"/>
<evidence type="ECO:0000313" key="3">
    <source>
        <dbReference type="Proteomes" id="UP000019804"/>
    </source>
</evidence>
<name>A0A017SDA5_ASPRC</name>
<sequence>MGKPEFHSAFTASNLDPFGTTNSDTRETFDPKLLLSLYVFDILGSVAFGRHLVLKREAMRKPYTGSTLTEQEINSEAFVVLASGLHSTSGTLTLLFWHLVHNPDILAAVVDEIESTLPPLSDDQIAYPIQGLESSLIYLMACVRENFRISPVLTMPLWRRVGRPDGLEVKDYYAPDGIGFSS</sequence>
<dbReference type="Pfam" id="PF00067">
    <property type="entry name" value="p450"/>
    <property type="match status" value="1"/>
</dbReference>
<dbReference type="GO" id="GO:0005506">
    <property type="term" value="F:iron ion binding"/>
    <property type="evidence" value="ECO:0007669"/>
    <property type="project" value="InterPro"/>
</dbReference>
<gene>
    <name evidence="2" type="ORF">EURHEDRAFT_523638</name>
</gene>
<dbReference type="Gene3D" id="1.10.630.10">
    <property type="entry name" value="Cytochrome P450"/>
    <property type="match status" value="1"/>
</dbReference>